<sequence length="366" mass="40971">MNNPQKEAISHLLNHSEHPSHNLYVIGITGTNGKTTVAHLLGEVLKTAGYKPFVLGTLNSGNKDLSTPEPLDILKFMKDHLAQGGTHFVMEVTSEGIDQERIKHVDFDVKVLTNITRDHLDYHKTFQKYEAVKQRFMAEGGAHKIYPENFAETSVEFTTQLVGDFNVLNIKAAVTVLRHIGISEKYISEVLSSCRPPKGRLENVEAGQEFMVLIDYAHTPDALENALLTVKKIAEQRQGRLLLLFGCGGNRDKGKRSQMGKIAGGISDFFVVTDDNPRLEESQGIMDEIVKGIDPACYDYVLIQDRRKAIEFIVNKANGNDVVILAGKGHETYQVLKTETIYFDDQEEVTKAIAHRLTRDCHLCEH</sequence>
<proteinExistence type="predicted"/>
<dbReference type="Gene3D" id="3.90.190.20">
    <property type="entry name" value="Mur ligase, C-terminal domain"/>
    <property type="match status" value="1"/>
</dbReference>
<reference evidence="3" key="2">
    <citation type="submission" date="2024-06" db="EMBL/GenBank/DDBJ databases">
        <authorList>
            <person name="Plum-Jensen L.E."/>
            <person name="Schramm A."/>
            <person name="Marshall I.P.G."/>
        </authorList>
    </citation>
    <scope>NUCLEOTIDE SEQUENCE</scope>
    <source>
        <strain evidence="3">Rat1</strain>
    </source>
</reference>
<evidence type="ECO:0000259" key="1">
    <source>
        <dbReference type="Pfam" id="PF02875"/>
    </source>
</evidence>
<dbReference type="PANTHER" id="PTHR23135:SF4">
    <property type="entry name" value="UDP-N-ACETYLMURAMOYL-L-ALANYL-D-GLUTAMATE--2,6-DIAMINOPIMELATE LIGASE MURE HOMOLOG, CHLOROPLASTIC"/>
    <property type="match status" value="1"/>
</dbReference>
<organism evidence="3">
    <name type="scientific">Candidatus Electrothrix aestuarii</name>
    <dbReference type="NCBI Taxonomy" id="3062594"/>
    <lineage>
        <taxon>Bacteria</taxon>
        <taxon>Pseudomonadati</taxon>
        <taxon>Thermodesulfobacteriota</taxon>
        <taxon>Desulfobulbia</taxon>
        <taxon>Desulfobulbales</taxon>
        <taxon>Desulfobulbaceae</taxon>
        <taxon>Candidatus Electrothrix</taxon>
    </lineage>
</organism>
<dbReference type="PANTHER" id="PTHR23135">
    <property type="entry name" value="MUR LIGASE FAMILY MEMBER"/>
    <property type="match status" value="1"/>
</dbReference>
<dbReference type="Pfam" id="PF02875">
    <property type="entry name" value="Mur_ligase_C"/>
    <property type="match status" value="1"/>
</dbReference>
<dbReference type="Gene3D" id="3.40.1190.10">
    <property type="entry name" value="Mur-like, catalytic domain"/>
    <property type="match status" value="2"/>
</dbReference>
<accession>A0AAU8LVF5</accession>
<dbReference type="InterPro" id="IPR036565">
    <property type="entry name" value="Mur-like_cat_sf"/>
</dbReference>
<feature type="domain" description="Mur ligase central" evidence="2">
    <location>
        <begin position="28"/>
        <end position="139"/>
    </location>
</feature>
<dbReference type="SUPFAM" id="SSF53623">
    <property type="entry name" value="MurD-like peptide ligases, catalytic domain"/>
    <property type="match status" value="1"/>
</dbReference>
<keyword evidence="3" id="KW-0436">Ligase</keyword>
<evidence type="ECO:0000259" key="2">
    <source>
        <dbReference type="Pfam" id="PF08245"/>
    </source>
</evidence>
<dbReference type="GO" id="GO:0005524">
    <property type="term" value="F:ATP binding"/>
    <property type="evidence" value="ECO:0007669"/>
    <property type="project" value="InterPro"/>
</dbReference>
<reference evidence="3" key="1">
    <citation type="journal article" date="2024" name="Syst. Appl. Microbiol.">
        <title>First single-strain enrichments of Electrothrix cable bacteria, description of E. aestuarii sp. nov. and E. rattekaaiensis sp. nov., and proposal of a cable bacteria taxonomy following the rules of the SeqCode.</title>
        <authorList>
            <person name="Plum-Jensen L.E."/>
            <person name="Schramm A."/>
            <person name="Marshall I.P.G."/>
        </authorList>
    </citation>
    <scope>NUCLEOTIDE SEQUENCE</scope>
    <source>
        <strain evidence="3">Rat1</strain>
    </source>
</reference>
<dbReference type="EC" id="6.3.2.13" evidence="3"/>
<dbReference type="KEGG" id="eaj:Q3M24_21475"/>
<dbReference type="InterPro" id="IPR013221">
    <property type="entry name" value="Mur_ligase_cen"/>
</dbReference>
<dbReference type="Pfam" id="PF08245">
    <property type="entry name" value="Mur_ligase_M"/>
    <property type="match status" value="1"/>
</dbReference>
<dbReference type="AlphaFoldDB" id="A0AAU8LVF5"/>
<dbReference type="InterPro" id="IPR004101">
    <property type="entry name" value="Mur_ligase_C"/>
</dbReference>
<feature type="domain" description="Mur ligase C-terminal" evidence="1">
    <location>
        <begin position="199"/>
        <end position="329"/>
    </location>
</feature>
<gene>
    <name evidence="3" type="ORF">Q3M24_21475</name>
</gene>
<dbReference type="EMBL" id="CP159373">
    <property type="protein sequence ID" value="XCN72824.1"/>
    <property type="molecule type" value="Genomic_DNA"/>
</dbReference>
<protein>
    <submittedName>
        <fullName evidence="3">UDP-N-acetylmuramoyl-L-alanyl-D-glutamate--2, 6-diaminopimelate ligase</fullName>
        <ecNumber evidence="3">6.3.2.13</ecNumber>
    </submittedName>
</protein>
<dbReference type="SUPFAM" id="SSF53244">
    <property type="entry name" value="MurD-like peptide ligases, peptide-binding domain"/>
    <property type="match status" value="1"/>
</dbReference>
<dbReference type="InterPro" id="IPR036615">
    <property type="entry name" value="Mur_ligase_C_dom_sf"/>
</dbReference>
<dbReference type="GO" id="GO:0008765">
    <property type="term" value="F:UDP-N-acetylmuramoylalanyl-D-glutamate-2,6-diaminopimelate ligase activity"/>
    <property type="evidence" value="ECO:0007669"/>
    <property type="project" value="UniProtKB-EC"/>
</dbReference>
<evidence type="ECO:0000313" key="3">
    <source>
        <dbReference type="EMBL" id="XCN72824.1"/>
    </source>
</evidence>
<name>A0AAU8LVF5_9BACT</name>